<dbReference type="STRING" id="32507.ENSNBRP00000006465"/>
<evidence type="ECO:0000313" key="15">
    <source>
        <dbReference type="Proteomes" id="UP000261580"/>
    </source>
</evidence>
<dbReference type="InterPro" id="IPR013783">
    <property type="entry name" value="Ig-like_fold"/>
</dbReference>
<dbReference type="PANTHER" id="PTHR25466:SF9">
    <property type="entry name" value="FIBRONECTIN TYPE-III DOMAIN-CONTAINING PROTEIN"/>
    <property type="match status" value="1"/>
</dbReference>
<reference evidence="14" key="2">
    <citation type="submission" date="2025-09" db="UniProtKB">
        <authorList>
            <consortium name="Ensembl"/>
        </authorList>
    </citation>
    <scope>IDENTIFICATION</scope>
</reference>
<feature type="transmembrane region" description="Helical" evidence="12">
    <location>
        <begin position="136"/>
        <end position="159"/>
    </location>
</feature>
<dbReference type="InterPro" id="IPR036179">
    <property type="entry name" value="Ig-like_dom_sf"/>
</dbReference>
<protein>
    <recommendedName>
        <fullName evidence="13">Ig-like domain-containing protein</fullName>
    </recommendedName>
</protein>
<evidence type="ECO:0000313" key="14">
    <source>
        <dbReference type="Ensembl" id="ENSNBRP00000006465.1"/>
    </source>
</evidence>
<keyword evidence="8" id="KW-0675">Receptor</keyword>
<evidence type="ECO:0000256" key="7">
    <source>
        <dbReference type="ARBA" id="ARBA00023157"/>
    </source>
</evidence>
<accession>A0A3Q4GBW2</accession>
<keyword evidence="7" id="KW-1015">Disulfide bond</keyword>
<sequence>PRLPQTKTITAESGQNVTLPCQAPHNNIIVVEWSRADLESEYVILYRDGHFVPDNQHPSFKNRVDLQDRQMKDGDVSLILKNVTINDAETYECRVFMRGANRRKRLTPHTCFSPAGQPGGHTEDGGKEDRGKEDGYVGLIVGLVVSAVLLLAVVGVLIYKRRKPQEQASYEPPVELQPV</sequence>
<keyword evidence="9" id="KW-0325">Glycoprotein</keyword>
<evidence type="ECO:0000256" key="10">
    <source>
        <dbReference type="ARBA" id="ARBA00023319"/>
    </source>
</evidence>
<name>A0A3Q4GBW2_NEOBR</name>
<evidence type="ECO:0000256" key="11">
    <source>
        <dbReference type="SAM" id="MobiDB-lite"/>
    </source>
</evidence>
<dbReference type="Bgee" id="ENSNBRG00000005089">
    <property type="expression patterns" value="Expressed in mesonephros and 7 other cell types or tissues"/>
</dbReference>
<keyword evidence="6 12" id="KW-0472">Membrane</keyword>
<dbReference type="GO" id="GO:0042102">
    <property type="term" value="P:positive regulation of T cell proliferation"/>
    <property type="evidence" value="ECO:0007669"/>
    <property type="project" value="TreeGrafter"/>
</dbReference>
<evidence type="ECO:0000256" key="12">
    <source>
        <dbReference type="SAM" id="Phobius"/>
    </source>
</evidence>
<dbReference type="InterPro" id="IPR051713">
    <property type="entry name" value="T-cell_Activation_Regulation"/>
</dbReference>
<organism evidence="14 15">
    <name type="scientific">Neolamprologus brichardi</name>
    <name type="common">Fairy cichlid</name>
    <name type="synonym">Lamprologus brichardi</name>
    <dbReference type="NCBI Taxonomy" id="32507"/>
    <lineage>
        <taxon>Eukaryota</taxon>
        <taxon>Metazoa</taxon>
        <taxon>Chordata</taxon>
        <taxon>Craniata</taxon>
        <taxon>Vertebrata</taxon>
        <taxon>Euteleostomi</taxon>
        <taxon>Actinopterygii</taxon>
        <taxon>Neopterygii</taxon>
        <taxon>Teleostei</taxon>
        <taxon>Neoteleostei</taxon>
        <taxon>Acanthomorphata</taxon>
        <taxon>Ovalentaria</taxon>
        <taxon>Cichlomorphae</taxon>
        <taxon>Cichliformes</taxon>
        <taxon>Cichlidae</taxon>
        <taxon>African cichlids</taxon>
        <taxon>Pseudocrenilabrinae</taxon>
        <taxon>Lamprologini</taxon>
        <taxon>Neolamprologus</taxon>
    </lineage>
</organism>
<evidence type="ECO:0000256" key="5">
    <source>
        <dbReference type="ARBA" id="ARBA00022989"/>
    </source>
</evidence>
<dbReference type="GeneTree" id="ENSGT01150000287821"/>
<evidence type="ECO:0000256" key="2">
    <source>
        <dbReference type="ARBA" id="ARBA00022475"/>
    </source>
</evidence>
<dbReference type="Proteomes" id="UP000261580">
    <property type="component" value="Unassembled WGS sequence"/>
</dbReference>
<dbReference type="PROSITE" id="PS50835">
    <property type="entry name" value="IG_LIKE"/>
    <property type="match status" value="1"/>
</dbReference>
<reference evidence="14" key="1">
    <citation type="submission" date="2025-08" db="UniProtKB">
        <authorList>
            <consortium name="Ensembl"/>
        </authorList>
    </citation>
    <scope>IDENTIFICATION</scope>
</reference>
<dbReference type="GO" id="GO:0007166">
    <property type="term" value="P:cell surface receptor signaling pathway"/>
    <property type="evidence" value="ECO:0007669"/>
    <property type="project" value="TreeGrafter"/>
</dbReference>
<evidence type="ECO:0000256" key="3">
    <source>
        <dbReference type="ARBA" id="ARBA00022692"/>
    </source>
</evidence>
<dbReference type="PANTHER" id="PTHR25466">
    <property type="entry name" value="T-LYMPHOCYTE ACTIVATION ANTIGEN"/>
    <property type="match status" value="1"/>
</dbReference>
<keyword evidence="15" id="KW-1185">Reference proteome</keyword>
<dbReference type="AlphaFoldDB" id="A0A3Q4GBW2"/>
<dbReference type="SUPFAM" id="SSF48726">
    <property type="entry name" value="Immunoglobulin"/>
    <property type="match status" value="1"/>
</dbReference>
<evidence type="ECO:0000256" key="8">
    <source>
        <dbReference type="ARBA" id="ARBA00023170"/>
    </source>
</evidence>
<evidence type="ECO:0000256" key="4">
    <source>
        <dbReference type="ARBA" id="ARBA00022729"/>
    </source>
</evidence>
<dbReference type="SMART" id="SM00409">
    <property type="entry name" value="IG"/>
    <property type="match status" value="1"/>
</dbReference>
<evidence type="ECO:0000256" key="1">
    <source>
        <dbReference type="ARBA" id="ARBA00004251"/>
    </source>
</evidence>
<evidence type="ECO:0000256" key="9">
    <source>
        <dbReference type="ARBA" id="ARBA00023180"/>
    </source>
</evidence>
<dbReference type="GO" id="GO:0006955">
    <property type="term" value="P:immune response"/>
    <property type="evidence" value="ECO:0007669"/>
    <property type="project" value="TreeGrafter"/>
</dbReference>
<feature type="domain" description="Ig-like" evidence="13">
    <location>
        <begin position="1"/>
        <end position="107"/>
    </location>
</feature>
<dbReference type="Ensembl" id="ENSNBRT00000006658.1">
    <property type="protein sequence ID" value="ENSNBRP00000006465.1"/>
    <property type="gene ID" value="ENSNBRG00000005089.1"/>
</dbReference>
<dbReference type="OMA" id="WEHTIIN"/>
<proteinExistence type="predicted"/>
<evidence type="ECO:0000256" key="6">
    <source>
        <dbReference type="ARBA" id="ARBA00023136"/>
    </source>
</evidence>
<keyword evidence="10" id="KW-0393">Immunoglobulin domain</keyword>
<dbReference type="Gene3D" id="2.60.40.10">
    <property type="entry name" value="Immunoglobulins"/>
    <property type="match status" value="1"/>
</dbReference>
<evidence type="ECO:0000259" key="13">
    <source>
        <dbReference type="PROSITE" id="PS50835"/>
    </source>
</evidence>
<dbReference type="InterPro" id="IPR003599">
    <property type="entry name" value="Ig_sub"/>
</dbReference>
<dbReference type="GO" id="GO:0071222">
    <property type="term" value="P:cellular response to lipopolysaccharide"/>
    <property type="evidence" value="ECO:0007669"/>
    <property type="project" value="TreeGrafter"/>
</dbReference>
<keyword evidence="4" id="KW-0732">Signal</keyword>
<keyword evidence="2" id="KW-1003">Cell membrane</keyword>
<dbReference type="GO" id="GO:0009897">
    <property type="term" value="C:external side of plasma membrane"/>
    <property type="evidence" value="ECO:0007669"/>
    <property type="project" value="TreeGrafter"/>
</dbReference>
<dbReference type="GO" id="GO:0031295">
    <property type="term" value="P:T cell costimulation"/>
    <property type="evidence" value="ECO:0007669"/>
    <property type="project" value="TreeGrafter"/>
</dbReference>
<keyword evidence="3 12" id="KW-0812">Transmembrane</keyword>
<feature type="compositionally biased region" description="Basic and acidic residues" evidence="11">
    <location>
        <begin position="121"/>
        <end position="130"/>
    </location>
</feature>
<keyword evidence="5 12" id="KW-1133">Transmembrane helix</keyword>
<dbReference type="GO" id="GO:0042130">
    <property type="term" value="P:negative regulation of T cell proliferation"/>
    <property type="evidence" value="ECO:0007669"/>
    <property type="project" value="TreeGrafter"/>
</dbReference>
<dbReference type="InterPro" id="IPR007110">
    <property type="entry name" value="Ig-like_dom"/>
</dbReference>
<dbReference type="InterPro" id="IPR013106">
    <property type="entry name" value="Ig_V-set"/>
</dbReference>
<comment type="subcellular location">
    <subcellularLocation>
        <location evidence="1">Cell membrane</location>
        <topology evidence="1">Single-pass type I membrane protein</topology>
    </subcellularLocation>
</comment>
<feature type="region of interest" description="Disordered" evidence="11">
    <location>
        <begin position="107"/>
        <end position="130"/>
    </location>
</feature>
<dbReference type="Pfam" id="PF07686">
    <property type="entry name" value="V-set"/>
    <property type="match status" value="1"/>
</dbReference>
<dbReference type="SMART" id="SM00406">
    <property type="entry name" value="IGv"/>
    <property type="match status" value="1"/>
</dbReference>